<dbReference type="Pfam" id="PF01724">
    <property type="entry name" value="DUF29"/>
    <property type="match status" value="1"/>
</dbReference>
<dbReference type="Gene3D" id="1.20.1220.20">
    <property type="entry name" value="Uncharcterised protein PF01724"/>
    <property type="match status" value="1"/>
</dbReference>
<name>A0A2K8UD42_9GAMM</name>
<dbReference type="InterPro" id="IPR002636">
    <property type="entry name" value="DUF29"/>
</dbReference>
<organism evidence="1 2">
    <name type="scientific">Candidatus Thiodictyon syntrophicum</name>
    <dbReference type="NCBI Taxonomy" id="1166950"/>
    <lineage>
        <taxon>Bacteria</taxon>
        <taxon>Pseudomonadati</taxon>
        <taxon>Pseudomonadota</taxon>
        <taxon>Gammaproteobacteria</taxon>
        <taxon>Chromatiales</taxon>
        <taxon>Chromatiaceae</taxon>
        <taxon>Thiodictyon</taxon>
    </lineage>
</organism>
<dbReference type="AlphaFoldDB" id="A0A2K8UD42"/>
<sequence length="145" mass="16807">MIRAAAYEQDVIAWANEQARLLRAGQFARLDIEHLAEEIEDVGKSEQRELASRMAVLLAHLLKWQFQPARRSRSWEATIRVQRDGIAHRLRHTPSLKHSLDDPDWWCAAWNDALARAIEETGLSEFPDQCPWPIADILCQDWKPD</sequence>
<dbReference type="Proteomes" id="UP000232638">
    <property type="component" value="Chromosome"/>
</dbReference>
<protein>
    <recommendedName>
        <fullName evidence="3">DUF29 domain-containing protein</fullName>
    </recommendedName>
</protein>
<dbReference type="EMBL" id="CP020370">
    <property type="protein sequence ID" value="AUB83508.1"/>
    <property type="molecule type" value="Genomic_DNA"/>
</dbReference>
<dbReference type="RefSeq" id="WP_100921194.1">
    <property type="nucleotide sequence ID" value="NZ_CP020370.1"/>
</dbReference>
<dbReference type="KEGG" id="tsy:THSYN_22860"/>
<evidence type="ECO:0000313" key="1">
    <source>
        <dbReference type="EMBL" id="AUB83508.1"/>
    </source>
</evidence>
<evidence type="ECO:0000313" key="2">
    <source>
        <dbReference type="Proteomes" id="UP000232638"/>
    </source>
</evidence>
<reference evidence="1 2" key="1">
    <citation type="submission" date="2017-03" db="EMBL/GenBank/DDBJ databases">
        <title>Complete genome sequence of Candidatus 'Thiodictyon syntrophicum' sp. nov. strain Cad16T, a photolithoautotroph purple sulfur bacterium isolated from an alpine meromictic lake.</title>
        <authorList>
            <person name="Luedin S.M."/>
            <person name="Pothier J.F."/>
            <person name="Danza F."/>
            <person name="Storelli N."/>
            <person name="Wittwer M."/>
            <person name="Tonolla M."/>
        </authorList>
    </citation>
    <scope>NUCLEOTIDE SEQUENCE [LARGE SCALE GENOMIC DNA]</scope>
    <source>
        <strain evidence="1 2">Cad16T</strain>
    </source>
</reference>
<accession>A0A2K8UD42</accession>
<evidence type="ECO:0008006" key="3">
    <source>
        <dbReference type="Google" id="ProtNLM"/>
    </source>
</evidence>
<proteinExistence type="predicted"/>
<gene>
    <name evidence="1" type="ORF">THSYN_22860</name>
</gene>
<dbReference type="PANTHER" id="PTHR34235">
    <property type="entry name" value="SLR1203 PROTEIN-RELATED"/>
    <property type="match status" value="1"/>
</dbReference>
<dbReference type="PANTHER" id="PTHR34235:SF4">
    <property type="entry name" value="SLR0291 PROTEIN"/>
    <property type="match status" value="1"/>
</dbReference>
<keyword evidence="2" id="KW-1185">Reference proteome</keyword>
<dbReference type="OrthoDB" id="5766125at2"/>